<evidence type="ECO:0000313" key="3">
    <source>
        <dbReference type="EMBL" id="TXT10634.1"/>
    </source>
</evidence>
<dbReference type="InterPro" id="IPR049481">
    <property type="entry name" value="SMN_G2-BD"/>
</dbReference>
<dbReference type="Proteomes" id="UP000473826">
    <property type="component" value="Unassembled WGS sequence"/>
</dbReference>
<dbReference type="OrthoDB" id="197400at2759"/>
<feature type="region of interest" description="Disordered" evidence="1">
    <location>
        <begin position="80"/>
        <end position="176"/>
    </location>
</feature>
<gene>
    <name evidence="3" type="ORF">VHUM_02139</name>
</gene>
<feature type="region of interest" description="Disordered" evidence="1">
    <location>
        <begin position="1"/>
        <end position="24"/>
    </location>
</feature>
<dbReference type="EMBL" id="QKWK01000005">
    <property type="protein sequence ID" value="TXT10634.1"/>
    <property type="molecule type" value="Genomic_DNA"/>
</dbReference>
<name>A0A7D8V1B0_VANHU</name>
<comment type="caution">
    <text evidence="3">The sequence shown here is derived from an EMBL/GenBank/DDBJ whole genome shotgun (WGS) entry which is preliminary data.</text>
</comment>
<feature type="compositionally biased region" description="Low complexity" evidence="1">
    <location>
        <begin position="80"/>
        <end position="99"/>
    </location>
</feature>
<evidence type="ECO:0000259" key="2">
    <source>
        <dbReference type="Pfam" id="PF20636"/>
    </source>
</evidence>
<feature type="domain" description="Survival Motor Neuron Gemin2-binding" evidence="2">
    <location>
        <begin position="21"/>
        <end position="39"/>
    </location>
</feature>
<feature type="compositionally biased region" description="Polar residues" evidence="1">
    <location>
        <begin position="110"/>
        <end position="124"/>
    </location>
</feature>
<organism evidence="3 4">
    <name type="scientific">Vanrija humicola</name>
    <name type="common">Yeast</name>
    <name type="synonym">Cryptococcus humicola</name>
    <dbReference type="NCBI Taxonomy" id="5417"/>
    <lineage>
        <taxon>Eukaryota</taxon>
        <taxon>Fungi</taxon>
        <taxon>Dikarya</taxon>
        <taxon>Basidiomycota</taxon>
        <taxon>Agaricomycotina</taxon>
        <taxon>Tremellomycetes</taxon>
        <taxon>Trichosporonales</taxon>
        <taxon>Trichosporonaceae</taxon>
        <taxon>Vanrija</taxon>
    </lineage>
</organism>
<proteinExistence type="predicted"/>
<feature type="compositionally biased region" description="Acidic residues" evidence="1">
    <location>
        <begin position="141"/>
        <end position="158"/>
    </location>
</feature>
<feature type="region of interest" description="Disordered" evidence="1">
    <location>
        <begin position="224"/>
        <end position="260"/>
    </location>
</feature>
<sequence length="260" mass="27785">MAAAASSSSEALPSITLDFSNKSGGAWDDRELVNAYDAALLEFHLHNPGPGSWLDKATAALAKGQPLPGANAFDTEWYSASKPQVAAPPAAASSSTPAPRQNKRARTSRQDNPYASQPSTSRQESPSYSPPSPAGPTGPYDEGDNEGAEGADDDEDGYDVQWQGYDGDGDWDGEYAEQDDAYIFPPPQGAWGAAATSRDEAIGYALHAQYWAGYWMGVARASAGGVEQHHQQEQRPAEVQASAPPRQFKRGRGNFSHLKR</sequence>
<feature type="compositionally biased region" description="Basic residues" evidence="1">
    <location>
        <begin position="247"/>
        <end position="260"/>
    </location>
</feature>
<keyword evidence="4" id="KW-1185">Reference proteome</keyword>
<evidence type="ECO:0000313" key="4">
    <source>
        <dbReference type="Proteomes" id="UP000473826"/>
    </source>
</evidence>
<dbReference type="AlphaFoldDB" id="A0A7D8V1B0"/>
<dbReference type="Pfam" id="PF20636">
    <property type="entry name" value="SMN_G2-BD"/>
    <property type="match status" value="1"/>
</dbReference>
<protein>
    <recommendedName>
        <fullName evidence="2">Survival Motor Neuron Gemin2-binding domain-containing protein</fullName>
    </recommendedName>
</protein>
<accession>A0A7D8V1B0</accession>
<reference evidence="3 4" key="1">
    <citation type="journal article" date="2019" name="PLoS Genet.">
        <title>Convergent evolution of linked mating-type loci in basidiomycete fungi.</title>
        <authorList>
            <person name="Sun S."/>
            <person name="Coelho M.A."/>
            <person name="Heitman J."/>
            <person name="Nowrousian M."/>
        </authorList>
    </citation>
    <scope>NUCLEOTIDE SEQUENCE [LARGE SCALE GENOMIC DNA]</scope>
    <source>
        <strain evidence="3 4">CBS 4282</strain>
    </source>
</reference>
<evidence type="ECO:0000256" key="1">
    <source>
        <dbReference type="SAM" id="MobiDB-lite"/>
    </source>
</evidence>
<feature type="compositionally biased region" description="Acidic residues" evidence="1">
    <location>
        <begin position="167"/>
        <end position="176"/>
    </location>
</feature>
<feature type="compositionally biased region" description="Basic and acidic residues" evidence="1">
    <location>
        <begin position="227"/>
        <end position="236"/>
    </location>
</feature>